<reference evidence="3" key="1">
    <citation type="journal article" date="2023" name="Commun. Biol.">
        <title>Genome analysis of Parmales, the sister group of diatoms, reveals the evolutionary specialization of diatoms from phago-mixotrophs to photoautotrophs.</title>
        <authorList>
            <person name="Ban H."/>
            <person name="Sato S."/>
            <person name="Yoshikawa S."/>
            <person name="Yamada K."/>
            <person name="Nakamura Y."/>
            <person name="Ichinomiya M."/>
            <person name="Sato N."/>
            <person name="Blanc-Mathieu R."/>
            <person name="Endo H."/>
            <person name="Kuwata A."/>
            <person name="Ogata H."/>
        </authorList>
    </citation>
    <scope>NUCLEOTIDE SEQUENCE [LARGE SCALE GENOMIC DNA]</scope>
</reference>
<organism evidence="2 3">
    <name type="scientific">Triparma laevis f. inornata</name>
    <dbReference type="NCBI Taxonomy" id="1714386"/>
    <lineage>
        <taxon>Eukaryota</taxon>
        <taxon>Sar</taxon>
        <taxon>Stramenopiles</taxon>
        <taxon>Ochrophyta</taxon>
        <taxon>Bolidophyceae</taxon>
        <taxon>Parmales</taxon>
        <taxon>Triparmaceae</taxon>
        <taxon>Triparma</taxon>
    </lineage>
</organism>
<keyword evidence="1" id="KW-0812">Transmembrane</keyword>
<dbReference type="Gene3D" id="3.30.530.20">
    <property type="match status" value="1"/>
</dbReference>
<dbReference type="SUPFAM" id="SSF55961">
    <property type="entry name" value="Bet v1-like"/>
    <property type="match status" value="1"/>
</dbReference>
<accession>A0A9W7AG42</accession>
<comment type="caution">
    <text evidence="2">The sequence shown here is derived from an EMBL/GenBank/DDBJ whole genome shotgun (WGS) entry which is preliminary data.</text>
</comment>
<evidence type="ECO:0000256" key="1">
    <source>
        <dbReference type="SAM" id="Phobius"/>
    </source>
</evidence>
<evidence type="ECO:0000313" key="3">
    <source>
        <dbReference type="Proteomes" id="UP001162640"/>
    </source>
</evidence>
<dbReference type="EMBL" id="BLQM01000153">
    <property type="protein sequence ID" value="GMH70031.1"/>
    <property type="molecule type" value="Genomic_DNA"/>
</dbReference>
<gene>
    <name evidence="2" type="ORF">TL16_g05309</name>
</gene>
<keyword evidence="1" id="KW-1133">Transmembrane helix</keyword>
<dbReference type="Proteomes" id="UP001162640">
    <property type="component" value="Unassembled WGS sequence"/>
</dbReference>
<evidence type="ECO:0000313" key="2">
    <source>
        <dbReference type="EMBL" id="GMH70031.1"/>
    </source>
</evidence>
<feature type="transmembrane region" description="Helical" evidence="1">
    <location>
        <begin position="133"/>
        <end position="152"/>
    </location>
</feature>
<sequence>MDSVFLEVVQEYEIDGKRAVLVCCGPCTHPSKTPEKGVVRLDKILFADFYEEIDDNKTRWTVLQAFNPKLPWIIRWLTKSEAMKFTAESVSLYTRKWARDTAADQRVQKIEDKNDEKLNIANTLSKIFRGSKLFLSLASVFILFFLCSQNLFTSKKEYYEKYWIGNSQCNATHVE</sequence>
<dbReference type="AlphaFoldDB" id="A0A9W7AG42"/>
<dbReference type="InterPro" id="IPR023393">
    <property type="entry name" value="START-like_dom_sf"/>
</dbReference>
<protein>
    <submittedName>
        <fullName evidence="2">Uncharacterized protein</fullName>
    </submittedName>
</protein>
<proteinExistence type="predicted"/>
<name>A0A9W7AG42_9STRA</name>
<keyword evidence="1" id="KW-0472">Membrane</keyword>